<gene>
    <name evidence="1" type="ORF">S01H4_62132</name>
</gene>
<feature type="non-terminal residue" evidence="1">
    <location>
        <position position="1"/>
    </location>
</feature>
<organism evidence="1">
    <name type="scientific">marine sediment metagenome</name>
    <dbReference type="NCBI Taxonomy" id="412755"/>
    <lineage>
        <taxon>unclassified sequences</taxon>
        <taxon>metagenomes</taxon>
        <taxon>ecological metagenomes</taxon>
    </lineage>
</organism>
<dbReference type="EMBL" id="BART01037005">
    <property type="protein sequence ID" value="GAH16383.1"/>
    <property type="molecule type" value="Genomic_DNA"/>
</dbReference>
<name>X1F6F4_9ZZZZ</name>
<reference evidence="1" key="1">
    <citation type="journal article" date="2014" name="Front. Microbiol.">
        <title>High frequency of phylogenetically diverse reductive dehalogenase-homologous genes in deep subseafloor sedimentary metagenomes.</title>
        <authorList>
            <person name="Kawai M."/>
            <person name="Futagami T."/>
            <person name="Toyoda A."/>
            <person name="Takaki Y."/>
            <person name="Nishi S."/>
            <person name="Hori S."/>
            <person name="Arai W."/>
            <person name="Tsubouchi T."/>
            <person name="Morono Y."/>
            <person name="Uchiyama I."/>
            <person name="Ito T."/>
            <person name="Fujiyama A."/>
            <person name="Inagaki F."/>
            <person name="Takami H."/>
        </authorList>
    </citation>
    <scope>NUCLEOTIDE SEQUENCE</scope>
    <source>
        <strain evidence="1">Expedition CK06-06</strain>
    </source>
</reference>
<accession>X1F6F4</accession>
<proteinExistence type="predicted"/>
<dbReference type="AlphaFoldDB" id="X1F6F4"/>
<evidence type="ECO:0000313" key="1">
    <source>
        <dbReference type="EMBL" id="GAH16383.1"/>
    </source>
</evidence>
<protein>
    <submittedName>
        <fullName evidence="1">Uncharacterized protein</fullName>
    </submittedName>
</protein>
<sequence length="29" mass="3254">VSNVTVKLNNYTNEKELVFTKNSTLKIVG</sequence>
<comment type="caution">
    <text evidence="1">The sequence shown here is derived from an EMBL/GenBank/DDBJ whole genome shotgun (WGS) entry which is preliminary data.</text>
</comment>